<comment type="caution">
    <text evidence="12">The sequence shown here is derived from an EMBL/GenBank/DDBJ whole genome shotgun (WGS) entry which is preliminary data.</text>
</comment>
<evidence type="ECO:0000256" key="9">
    <source>
        <dbReference type="SAM" id="MobiDB-lite"/>
    </source>
</evidence>
<dbReference type="PANTHER" id="PTHR20916">
    <property type="entry name" value="CYSTEINE AND GLYCINE-RICH PROTEIN 2 BINDING PROTEIN"/>
    <property type="match status" value="1"/>
</dbReference>
<dbReference type="InterPro" id="IPR016181">
    <property type="entry name" value="Acyl_CoA_acyltransferase"/>
</dbReference>
<dbReference type="Gene3D" id="3.10.20.90">
    <property type="entry name" value="Phosphatidylinositol 3-kinase Catalytic Subunit, Chain A, domain 1"/>
    <property type="match status" value="1"/>
</dbReference>
<evidence type="ECO:0000313" key="13">
    <source>
        <dbReference type="Proteomes" id="UP001607303"/>
    </source>
</evidence>
<feature type="region of interest" description="Disordered" evidence="9">
    <location>
        <begin position="457"/>
        <end position="481"/>
    </location>
</feature>
<dbReference type="SUPFAM" id="SSF55729">
    <property type="entry name" value="Acyl-CoA N-acyltransferases (Nat)"/>
    <property type="match status" value="1"/>
</dbReference>
<evidence type="ECO:0000256" key="1">
    <source>
        <dbReference type="ARBA" id="ARBA00004141"/>
    </source>
</evidence>
<dbReference type="AlphaFoldDB" id="A0ABD2ASE7"/>
<dbReference type="Gene3D" id="3.40.630.30">
    <property type="match status" value="1"/>
</dbReference>
<dbReference type="PROSITE" id="PS50053">
    <property type="entry name" value="UBIQUITIN_2"/>
    <property type="match status" value="1"/>
</dbReference>
<keyword evidence="8" id="KW-0472">Membrane</keyword>
<dbReference type="InterPro" id="IPR049127">
    <property type="entry name" value="TECR-like_N"/>
</dbReference>
<evidence type="ECO:0000256" key="6">
    <source>
        <dbReference type="ARBA" id="ARBA00022989"/>
    </source>
</evidence>
<keyword evidence="4" id="KW-0812">Transmembrane</keyword>
<dbReference type="CDD" id="cd01801">
    <property type="entry name" value="Ubl_TECR_like"/>
    <property type="match status" value="1"/>
</dbReference>
<evidence type="ECO:0000256" key="8">
    <source>
        <dbReference type="ARBA" id="ARBA00023136"/>
    </source>
</evidence>
<reference evidence="12 13" key="1">
    <citation type="journal article" date="2024" name="Ann. Entomol. Soc. Am.">
        <title>Genomic analyses of the southern and eastern yellowjacket wasps (Hymenoptera: Vespidae) reveal evolutionary signatures of social life.</title>
        <authorList>
            <person name="Catto M.A."/>
            <person name="Caine P.B."/>
            <person name="Orr S.E."/>
            <person name="Hunt B.G."/>
            <person name="Goodisman M.A.D."/>
        </authorList>
    </citation>
    <scope>NUCLEOTIDE SEQUENCE [LARGE SCALE GENOMIC DNA]</scope>
    <source>
        <strain evidence="12">232</strain>
        <tissue evidence="12">Head and thorax</tissue>
    </source>
</reference>
<name>A0ABD2ASE7_VESMC</name>
<dbReference type="GO" id="GO:0005783">
    <property type="term" value="C:endoplasmic reticulum"/>
    <property type="evidence" value="ECO:0007669"/>
    <property type="project" value="UniProtKB-SubCell"/>
</dbReference>
<feature type="compositionally biased region" description="Polar residues" evidence="9">
    <location>
        <begin position="324"/>
        <end position="346"/>
    </location>
</feature>
<evidence type="ECO:0000259" key="10">
    <source>
        <dbReference type="PROSITE" id="PS50053"/>
    </source>
</evidence>
<dbReference type="PANTHER" id="PTHR20916:SF26">
    <property type="entry name" value="CYSTEINE-RICH PROTEIN 2-BINDING PROTEIN"/>
    <property type="match status" value="1"/>
</dbReference>
<evidence type="ECO:0000256" key="7">
    <source>
        <dbReference type="ARBA" id="ARBA00023002"/>
    </source>
</evidence>
<feature type="domain" description="Ubiquitin-like" evidence="10">
    <location>
        <begin position="1"/>
        <end position="73"/>
    </location>
</feature>
<comment type="subcellular location">
    <subcellularLocation>
        <location evidence="2">Endoplasmic reticulum</location>
    </subcellularLocation>
    <subcellularLocation>
        <location evidence="1">Membrane</location>
        <topology evidence="1">Multi-pass membrane protein</topology>
    </subcellularLocation>
</comment>
<dbReference type="FunFam" id="3.10.20.90:FF:000131">
    <property type="entry name" value="trans-2,3-enoyl-CoA reductase-like"/>
    <property type="match status" value="1"/>
</dbReference>
<keyword evidence="7" id="KW-0560">Oxidoreductase</keyword>
<dbReference type="CDD" id="cd04301">
    <property type="entry name" value="NAT_SF"/>
    <property type="match status" value="1"/>
</dbReference>
<dbReference type="FunFam" id="3.40.630.30:FF:000013">
    <property type="entry name" value="cysteine-rich protein 2-binding protein-like"/>
    <property type="match status" value="1"/>
</dbReference>
<gene>
    <name evidence="12" type="ORF">V1477_019394</name>
</gene>
<dbReference type="EMBL" id="JAYRBN010000114">
    <property type="protein sequence ID" value="KAL2723543.1"/>
    <property type="molecule type" value="Genomic_DNA"/>
</dbReference>
<dbReference type="SUPFAM" id="SSF54236">
    <property type="entry name" value="Ubiquitin-like"/>
    <property type="match status" value="1"/>
</dbReference>
<keyword evidence="13" id="KW-1185">Reference proteome</keyword>
<feature type="region of interest" description="Disordered" evidence="9">
    <location>
        <begin position="322"/>
        <end position="365"/>
    </location>
</feature>
<protein>
    <submittedName>
        <fullName evidence="12">Cysteine-rich protein 2-binding protein isoform X1</fullName>
    </submittedName>
</protein>
<dbReference type="PROSITE" id="PS51186">
    <property type="entry name" value="GNAT"/>
    <property type="match status" value="1"/>
</dbReference>
<dbReference type="GO" id="GO:0016020">
    <property type="term" value="C:membrane"/>
    <property type="evidence" value="ECO:0007669"/>
    <property type="project" value="UniProtKB-SubCell"/>
</dbReference>
<dbReference type="Pfam" id="PF00583">
    <property type="entry name" value="Acetyltransf_1"/>
    <property type="match status" value="1"/>
</dbReference>
<evidence type="ECO:0000256" key="3">
    <source>
        <dbReference type="ARBA" id="ARBA00007742"/>
    </source>
</evidence>
<organism evidence="12 13">
    <name type="scientific">Vespula maculifrons</name>
    <name type="common">Eastern yellow jacket</name>
    <name type="synonym">Wasp</name>
    <dbReference type="NCBI Taxonomy" id="7453"/>
    <lineage>
        <taxon>Eukaryota</taxon>
        <taxon>Metazoa</taxon>
        <taxon>Ecdysozoa</taxon>
        <taxon>Arthropoda</taxon>
        <taxon>Hexapoda</taxon>
        <taxon>Insecta</taxon>
        <taxon>Pterygota</taxon>
        <taxon>Neoptera</taxon>
        <taxon>Endopterygota</taxon>
        <taxon>Hymenoptera</taxon>
        <taxon>Apocrita</taxon>
        <taxon>Aculeata</taxon>
        <taxon>Vespoidea</taxon>
        <taxon>Vespidae</taxon>
        <taxon>Vespinae</taxon>
        <taxon>Vespula</taxon>
    </lineage>
</organism>
<evidence type="ECO:0000259" key="11">
    <source>
        <dbReference type="PROSITE" id="PS51186"/>
    </source>
</evidence>
<dbReference type="InterPro" id="IPR000182">
    <property type="entry name" value="GNAT_dom"/>
</dbReference>
<dbReference type="Pfam" id="PF21696">
    <property type="entry name" value="TECR_N"/>
    <property type="match status" value="1"/>
</dbReference>
<proteinExistence type="inferred from homology"/>
<sequence>MELEIVTAKSSKSITTISVNPNTTIAAIKQQLYELKKAPYVQRQSLRLDAKGKALADSETVKSLSLRLGAKLYYKDLGPQIGWKTVFLVEYAGPLIVYLWLYQRPWLFYGDIENTKVHYVVKMATVSEEEGINEKQDNNVNEIIPDMDLCKKCGNQCNPYTKPALRCNGDCAGKIHIECLQRGSVPVSFVGDVFFELHCVDCSPLGEETVIRDRMPWLNVIVLTLYNLREKSSGISKRGYFHWKSDISTFVDRNWDHLFKKTVKRKKNWIGTISGTLSHYSGIFFKSGTIELGESGWWRLIDNDPPEVLIAKNGKMIMDRKKQNGNQQKLSVKSYISPTPSESSISVGEDSNYGTESVKTQGPSMYSQAYVQPTETLSDLLLEEDELNDMDMEDDLVLRDQQDTLSLSELLADCQYQNSNFNFPRLFDNFTSEWSNNTETTEESIHDTTDNKIKREEDQYAEESNDSLAQEQPPPASLFQTTKRDKWPWQKSIVNNEKIPLMTHQEEAYLLQRVNKRYLYSASPSARRLYRKLVVRKLKREYGLPLLDIDHFGSKEVSKRHFKECDRVLDRFFGDDIGYVFEQRLQGYNEPTSVVSPYTNRLLKPFIRRDTSSRPLWLTVMEELCAKVNRSNSSWKPLPRAPIDYSYIRPQHIPAINSLCNQFFWPGIDLTECLQYPDFSCVVLYKKLVIGFAILVPDVSYNEAYISFFLTRPEWRKSGIGTFMLYHLIQTCMGKDVTLHVSATNPALILYQKFGFKVEEFIQDFYDKYMPPNSRECRHALFLRLSR</sequence>
<dbReference type="Gene3D" id="3.90.980.20">
    <property type="match status" value="1"/>
</dbReference>
<dbReference type="InterPro" id="IPR029071">
    <property type="entry name" value="Ubiquitin-like_domsf"/>
</dbReference>
<accession>A0ABD2ASE7</accession>
<feature type="compositionally biased region" description="Polar residues" evidence="9">
    <location>
        <begin position="352"/>
        <end position="365"/>
    </location>
</feature>
<keyword evidence="6" id="KW-1133">Transmembrane helix</keyword>
<evidence type="ECO:0000256" key="4">
    <source>
        <dbReference type="ARBA" id="ARBA00022692"/>
    </source>
</evidence>
<evidence type="ECO:0000313" key="12">
    <source>
        <dbReference type="EMBL" id="KAL2723543.1"/>
    </source>
</evidence>
<evidence type="ECO:0000256" key="5">
    <source>
        <dbReference type="ARBA" id="ARBA00022824"/>
    </source>
</evidence>
<feature type="domain" description="N-acetyltransferase" evidence="11">
    <location>
        <begin position="643"/>
        <end position="784"/>
    </location>
</feature>
<dbReference type="InterPro" id="IPR000626">
    <property type="entry name" value="Ubiquitin-like_dom"/>
</dbReference>
<keyword evidence="5" id="KW-0256">Endoplasmic reticulum</keyword>
<dbReference type="Proteomes" id="UP001607303">
    <property type="component" value="Unassembled WGS sequence"/>
</dbReference>
<dbReference type="GO" id="GO:0016491">
    <property type="term" value="F:oxidoreductase activity"/>
    <property type="evidence" value="ECO:0007669"/>
    <property type="project" value="UniProtKB-KW"/>
</dbReference>
<evidence type="ECO:0000256" key="2">
    <source>
        <dbReference type="ARBA" id="ARBA00004240"/>
    </source>
</evidence>
<comment type="similarity">
    <text evidence="3">Belongs to the steroid 5-alpha reductase family.</text>
</comment>